<dbReference type="Pfam" id="PF07690">
    <property type="entry name" value="MFS_1"/>
    <property type="match status" value="1"/>
</dbReference>
<feature type="transmembrane region" description="Helical" evidence="5">
    <location>
        <begin position="412"/>
        <end position="432"/>
    </location>
</feature>
<comment type="subcellular location">
    <subcellularLocation>
        <location evidence="1">Membrane</location>
        <topology evidence="1">Multi-pass membrane protein</topology>
    </subcellularLocation>
</comment>
<dbReference type="AlphaFoldDB" id="A0A9W8Z9R5"/>
<feature type="transmembrane region" description="Helical" evidence="5">
    <location>
        <begin position="143"/>
        <end position="166"/>
    </location>
</feature>
<dbReference type="OrthoDB" id="5296287at2759"/>
<keyword evidence="3 5" id="KW-1133">Transmembrane helix</keyword>
<dbReference type="InterPro" id="IPR036259">
    <property type="entry name" value="MFS_trans_sf"/>
</dbReference>
<feature type="transmembrane region" description="Helical" evidence="5">
    <location>
        <begin position="386"/>
        <end position="405"/>
    </location>
</feature>
<evidence type="ECO:0000256" key="5">
    <source>
        <dbReference type="SAM" id="Phobius"/>
    </source>
</evidence>
<feature type="transmembrane region" description="Helical" evidence="5">
    <location>
        <begin position="178"/>
        <end position="196"/>
    </location>
</feature>
<dbReference type="Proteomes" id="UP001140510">
    <property type="component" value="Unassembled WGS sequence"/>
</dbReference>
<keyword evidence="8" id="KW-1185">Reference proteome</keyword>
<evidence type="ECO:0000256" key="2">
    <source>
        <dbReference type="ARBA" id="ARBA00022692"/>
    </source>
</evidence>
<keyword evidence="2 5" id="KW-0812">Transmembrane</keyword>
<evidence type="ECO:0000313" key="8">
    <source>
        <dbReference type="Proteomes" id="UP001140510"/>
    </source>
</evidence>
<evidence type="ECO:0000256" key="4">
    <source>
        <dbReference type="ARBA" id="ARBA00023136"/>
    </source>
</evidence>
<protein>
    <recommendedName>
        <fullName evidence="6">Major facilitator superfamily (MFS) profile domain-containing protein</fullName>
    </recommendedName>
</protein>
<proteinExistence type="predicted"/>
<feature type="transmembrane region" description="Helical" evidence="5">
    <location>
        <begin position="359"/>
        <end position="380"/>
    </location>
</feature>
<sequence length="492" mass="53559">MDLQVNATAEVKYIPEVELAANVVADDDTQIIEFDGDDDPEDPLNWSRFYKWSMVILISSLSLVVNLAILLCAPATPSILAEFKSNNKLDATLLVSIWELGEVLGPLVVAPLSETWGRLPVYHGTNVLFVVFSVVAARSTSMGMLIAMRFLLGMSVASTVVNPCIVGDMFREEQRGKALSVMGMIPFIAPVVGPSIGGVISEALGWRWTFWLIAIIAGPLQVLLFVTFRETYRVRILDVKVAKLRKKTGDLRLRSKYEKEGGTKRLPVKIMLRPLKLLIYSPVVLLVGIVGGIAMSLVYVIITSLPDVYEQVYGFNKSVIGLTYWGLGIGMILSTLSVGPFVDWYLLVQRQNGKDSTECRLLPMVIGSALIPLGLLPFGWTVQCKVHWVAPIIFSSLVGYGYVSVAISSWSYLVDAFGIYAASATAATVLLRNAGAAALPLAGPALVGQIRYGWAFSVLALLGFATVPVTVALMDAGGRLRALKSHKRLIEH</sequence>
<keyword evidence="4 5" id="KW-0472">Membrane</keyword>
<dbReference type="PANTHER" id="PTHR23502">
    <property type="entry name" value="MAJOR FACILITATOR SUPERFAMILY"/>
    <property type="match status" value="1"/>
</dbReference>
<feature type="domain" description="Major facilitator superfamily (MFS) profile" evidence="6">
    <location>
        <begin position="52"/>
        <end position="478"/>
    </location>
</feature>
<evidence type="ECO:0000259" key="6">
    <source>
        <dbReference type="PROSITE" id="PS50850"/>
    </source>
</evidence>
<reference evidence="7" key="1">
    <citation type="submission" date="2022-10" db="EMBL/GenBank/DDBJ databases">
        <title>Tapping the CABI collections for fungal endophytes: first genome assemblies for Collariella, Neodidymelliopsis, Ascochyta clinopodiicola, Didymella pomorum, Didymosphaeria variabile, Neocosmospora piperis and Neocucurbitaria cava.</title>
        <authorList>
            <person name="Hill R."/>
        </authorList>
    </citation>
    <scope>NUCLEOTIDE SEQUENCE</scope>
    <source>
        <strain evidence="7">IMI 355091</strain>
    </source>
</reference>
<feature type="transmembrane region" description="Helical" evidence="5">
    <location>
        <begin position="322"/>
        <end position="347"/>
    </location>
</feature>
<organism evidence="7 8">
    <name type="scientific">Didymella pomorum</name>
    <dbReference type="NCBI Taxonomy" id="749634"/>
    <lineage>
        <taxon>Eukaryota</taxon>
        <taxon>Fungi</taxon>
        <taxon>Dikarya</taxon>
        <taxon>Ascomycota</taxon>
        <taxon>Pezizomycotina</taxon>
        <taxon>Dothideomycetes</taxon>
        <taxon>Pleosporomycetidae</taxon>
        <taxon>Pleosporales</taxon>
        <taxon>Pleosporineae</taxon>
        <taxon>Didymellaceae</taxon>
        <taxon>Didymella</taxon>
    </lineage>
</organism>
<dbReference type="InterPro" id="IPR020846">
    <property type="entry name" value="MFS_dom"/>
</dbReference>
<dbReference type="PROSITE" id="PS50850">
    <property type="entry name" value="MFS"/>
    <property type="match status" value="1"/>
</dbReference>
<feature type="transmembrane region" description="Helical" evidence="5">
    <location>
        <begin position="52"/>
        <end position="71"/>
    </location>
</feature>
<evidence type="ECO:0000313" key="7">
    <source>
        <dbReference type="EMBL" id="KAJ4401338.1"/>
    </source>
</evidence>
<dbReference type="GO" id="GO:0022857">
    <property type="term" value="F:transmembrane transporter activity"/>
    <property type="evidence" value="ECO:0007669"/>
    <property type="project" value="InterPro"/>
</dbReference>
<feature type="transmembrane region" description="Helical" evidence="5">
    <location>
        <begin position="208"/>
        <end position="228"/>
    </location>
</feature>
<comment type="caution">
    <text evidence="7">The sequence shown here is derived from an EMBL/GenBank/DDBJ whole genome shotgun (WGS) entry which is preliminary data.</text>
</comment>
<dbReference type="SUPFAM" id="SSF103473">
    <property type="entry name" value="MFS general substrate transporter"/>
    <property type="match status" value="1"/>
</dbReference>
<name>A0A9W8Z9R5_9PLEO</name>
<evidence type="ECO:0000256" key="3">
    <source>
        <dbReference type="ARBA" id="ARBA00022989"/>
    </source>
</evidence>
<dbReference type="EMBL" id="JAPEVA010000075">
    <property type="protein sequence ID" value="KAJ4401338.1"/>
    <property type="molecule type" value="Genomic_DNA"/>
</dbReference>
<dbReference type="PANTHER" id="PTHR23502:SF163">
    <property type="entry name" value="MAJOR FACILITATOR SUPERFAMILY (MFS) PROFILE DOMAIN-CONTAINING PROTEIN"/>
    <property type="match status" value="1"/>
</dbReference>
<dbReference type="GO" id="GO:0016020">
    <property type="term" value="C:membrane"/>
    <property type="evidence" value="ECO:0007669"/>
    <property type="project" value="UniProtKB-SubCell"/>
</dbReference>
<feature type="transmembrane region" description="Helical" evidence="5">
    <location>
        <begin position="277"/>
        <end position="302"/>
    </location>
</feature>
<gene>
    <name evidence="7" type="ORF">N0V91_008002</name>
</gene>
<dbReference type="InterPro" id="IPR011701">
    <property type="entry name" value="MFS"/>
</dbReference>
<dbReference type="Gene3D" id="1.20.1250.20">
    <property type="entry name" value="MFS general substrate transporter like domains"/>
    <property type="match status" value="1"/>
</dbReference>
<feature type="transmembrane region" description="Helical" evidence="5">
    <location>
        <begin position="452"/>
        <end position="474"/>
    </location>
</feature>
<evidence type="ECO:0000256" key="1">
    <source>
        <dbReference type="ARBA" id="ARBA00004141"/>
    </source>
</evidence>
<accession>A0A9W8Z9R5</accession>